<keyword evidence="1" id="KW-0812">Transmembrane</keyword>
<proteinExistence type="predicted"/>
<evidence type="ECO:0000256" key="1">
    <source>
        <dbReference type="SAM" id="Phobius"/>
    </source>
</evidence>
<accession>A0A5J6VJI6</accession>
<sequence>MKRELLTLGGLFFLFGFIMLCVYDKTIYIPPTIETKMFLLIFGLVAIADIVLNDNVITQSIPEVFFDLKVRFPPTYNAFKVVYPPSEEFTHVIYWGGDVKATSGISLIIEGKTPIYIEQDLDGIPIWYRFVGSNKISQVHFNRFY</sequence>
<dbReference type="EMBL" id="MN448277">
    <property type="protein sequence ID" value="QFG74090.1"/>
    <property type="molecule type" value="Genomic_DNA"/>
</dbReference>
<organism evidence="2">
    <name type="scientific">Megaviridae environmental sample</name>
    <dbReference type="NCBI Taxonomy" id="1737588"/>
    <lineage>
        <taxon>Viruses</taxon>
        <taxon>Varidnaviria</taxon>
        <taxon>Bamfordvirae</taxon>
        <taxon>Nucleocytoviricota</taxon>
        <taxon>Megaviricetes</taxon>
        <taxon>Imitervirales</taxon>
        <taxon>Mimiviridae</taxon>
        <taxon>environmental samples</taxon>
    </lineage>
</organism>
<protein>
    <submittedName>
        <fullName evidence="2">Uncharacterized protein</fullName>
    </submittedName>
</protein>
<reference evidence="2" key="1">
    <citation type="journal article" date="2019" name="Philos. Trans. R. Soc. Lond., B, Biol. Sci.">
        <title>Targeted metagenomic recovery of four divergent viruses reveals shared and distinctive characteristics of giant viruses of marine eukaryotes.</title>
        <authorList>
            <person name="Needham D.M."/>
            <person name="Poirier C."/>
            <person name="Hehenberger E."/>
            <person name="Jimenez V."/>
            <person name="Swalwell J.E."/>
            <person name="Santoro A.E."/>
            <person name="Worden A.Z."/>
        </authorList>
    </citation>
    <scope>NUCLEOTIDE SEQUENCE</scope>
    <source>
        <strain evidence="2">OPacV-662</strain>
    </source>
</reference>
<name>A0A5J6VJI6_9VIRU</name>
<keyword evidence="1" id="KW-1133">Transmembrane helix</keyword>
<evidence type="ECO:0000313" key="2">
    <source>
        <dbReference type="EMBL" id="QFG74090.1"/>
    </source>
</evidence>
<feature type="transmembrane region" description="Helical" evidence="1">
    <location>
        <begin position="35"/>
        <end position="52"/>
    </location>
</feature>
<feature type="transmembrane region" description="Helical" evidence="1">
    <location>
        <begin position="6"/>
        <end position="23"/>
    </location>
</feature>
<keyword evidence="1" id="KW-0472">Membrane</keyword>